<dbReference type="AlphaFoldDB" id="A0A3B0YK03"/>
<name>A0A3B0YK03_9ZZZZ</name>
<feature type="region of interest" description="Disordered" evidence="1">
    <location>
        <begin position="1"/>
        <end position="36"/>
    </location>
</feature>
<reference evidence="2" key="1">
    <citation type="submission" date="2018-06" db="EMBL/GenBank/DDBJ databases">
        <authorList>
            <person name="Zhirakovskaya E."/>
        </authorList>
    </citation>
    <scope>NUCLEOTIDE SEQUENCE</scope>
</reference>
<feature type="compositionally biased region" description="Basic and acidic residues" evidence="1">
    <location>
        <begin position="13"/>
        <end position="26"/>
    </location>
</feature>
<dbReference type="EMBL" id="UOFL01000216">
    <property type="protein sequence ID" value="VAW81288.1"/>
    <property type="molecule type" value="Genomic_DNA"/>
</dbReference>
<evidence type="ECO:0000313" key="2">
    <source>
        <dbReference type="EMBL" id="VAW81288.1"/>
    </source>
</evidence>
<sequence>MGVVMNPDDSIVSDEKDFTDKVERTSTHNSNDPGVSTFIPAYYDTQTDTVYLSRYKNGSVAPVHVLDSIPKELLSQSAANKSSTNNDELSQKVIVGFVFNNKFYTRAEALEAWNKLAEQDAQSNAL</sequence>
<proteinExistence type="predicted"/>
<gene>
    <name evidence="2" type="ORF">MNBD_GAMMA12-1498</name>
</gene>
<evidence type="ECO:0000256" key="1">
    <source>
        <dbReference type="SAM" id="MobiDB-lite"/>
    </source>
</evidence>
<organism evidence="2">
    <name type="scientific">hydrothermal vent metagenome</name>
    <dbReference type="NCBI Taxonomy" id="652676"/>
    <lineage>
        <taxon>unclassified sequences</taxon>
        <taxon>metagenomes</taxon>
        <taxon>ecological metagenomes</taxon>
    </lineage>
</organism>
<accession>A0A3B0YK03</accession>
<protein>
    <submittedName>
        <fullName evidence="2">Uncharacterized protein</fullName>
    </submittedName>
</protein>